<dbReference type="Gene3D" id="2.40.170.20">
    <property type="entry name" value="TonB-dependent receptor, beta-barrel domain"/>
    <property type="match status" value="1"/>
</dbReference>
<dbReference type="PANTHER" id="PTHR47234">
    <property type="match status" value="1"/>
</dbReference>
<feature type="chain" id="PRO_5046351291" evidence="10">
    <location>
        <begin position="33"/>
        <end position="971"/>
    </location>
</feature>
<keyword evidence="7 8" id="KW-0998">Cell outer membrane</keyword>
<evidence type="ECO:0000256" key="3">
    <source>
        <dbReference type="ARBA" id="ARBA00022452"/>
    </source>
</evidence>
<comment type="caution">
    <text evidence="13">The sequence shown here is derived from an EMBL/GenBank/DDBJ whole genome shotgun (WGS) entry which is preliminary data.</text>
</comment>
<dbReference type="Pfam" id="PF00593">
    <property type="entry name" value="TonB_dep_Rec_b-barrel"/>
    <property type="match status" value="1"/>
</dbReference>
<evidence type="ECO:0000256" key="10">
    <source>
        <dbReference type="SAM" id="SignalP"/>
    </source>
</evidence>
<reference evidence="13 14" key="1">
    <citation type="submission" date="2023-04" db="EMBL/GenBank/DDBJ databases">
        <title>Luteimonas endophyticus RD2P54.</title>
        <authorList>
            <person name="Sun J.-Q."/>
        </authorList>
    </citation>
    <scope>NUCLEOTIDE SEQUENCE [LARGE SCALE GENOMIC DNA]</scope>
    <source>
        <strain evidence="13 14">RD2P54</strain>
    </source>
</reference>
<comment type="subcellular location">
    <subcellularLocation>
        <location evidence="1 8">Cell outer membrane</location>
        <topology evidence="1 8">Multi-pass membrane protein</topology>
    </subcellularLocation>
</comment>
<dbReference type="PANTHER" id="PTHR47234:SF2">
    <property type="entry name" value="TONB-DEPENDENT RECEPTOR"/>
    <property type="match status" value="1"/>
</dbReference>
<dbReference type="InterPro" id="IPR037066">
    <property type="entry name" value="Plug_dom_sf"/>
</dbReference>
<evidence type="ECO:0000256" key="9">
    <source>
        <dbReference type="RuleBase" id="RU003357"/>
    </source>
</evidence>
<dbReference type="EMBL" id="JARXRM010000019">
    <property type="protein sequence ID" value="MDH5822143.1"/>
    <property type="molecule type" value="Genomic_DNA"/>
</dbReference>
<keyword evidence="10" id="KW-0732">Signal</keyword>
<dbReference type="RefSeq" id="WP_280573000.1">
    <property type="nucleotide sequence ID" value="NZ_JARXRM010000019.1"/>
</dbReference>
<dbReference type="InterPro" id="IPR036942">
    <property type="entry name" value="Beta-barrel_TonB_sf"/>
</dbReference>
<keyword evidence="3 8" id="KW-1134">Transmembrane beta strand</keyword>
<keyword evidence="4 8" id="KW-0812">Transmembrane</keyword>
<feature type="domain" description="TonB-dependent receptor plug" evidence="12">
    <location>
        <begin position="56"/>
        <end position="168"/>
    </location>
</feature>
<dbReference type="Proteomes" id="UP001156940">
    <property type="component" value="Unassembled WGS sequence"/>
</dbReference>
<keyword evidence="5 9" id="KW-0798">TonB box</keyword>
<dbReference type="PROSITE" id="PS52016">
    <property type="entry name" value="TONB_DEPENDENT_REC_3"/>
    <property type="match status" value="1"/>
</dbReference>
<accession>A0ABT6J7G8</accession>
<dbReference type="InterPro" id="IPR012910">
    <property type="entry name" value="Plug_dom"/>
</dbReference>
<feature type="signal peptide" evidence="10">
    <location>
        <begin position="1"/>
        <end position="32"/>
    </location>
</feature>
<evidence type="ECO:0000256" key="5">
    <source>
        <dbReference type="ARBA" id="ARBA00023077"/>
    </source>
</evidence>
<dbReference type="Gene3D" id="2.170.130.10">
    <property type="entry name" value="TonB-dependent receptor, plug domain"/>
    <property type="match status" value="1"/>
</dbReference>
<keyword evidence="2 8" id="KW-0813">Transport</keyword>
<evidence type="ECO:0000256" key="4">
    <source>
        <dbReference type="ARBA" id="ARBA00022692"/>
    </source>
</evidence>
<keyword evidence="14" id="KW-1185">Reference proteome</keyword>
<gene>
    <name evidence="13" type="ORF">QFW77_03955</name>
</gene>
<dbReference type="Pfam" id="PF07715">
    <property type="entry name" value="Plug"/>
    <property type="match status" value="1"/>
</dbReference>
<dbReference type="InterPro" id="IPR000531">
    <property type="entry name" value="Beta-barrel_TonB"/>
</dbReference>
<sequence length="971" mass="105641">MRIHHLSHAVHHALLAGAALGLTALPSGVAGAQEAEATTLDRIEVTGSRIRQVDIETAQPVLSISRQDIENQGFQSVADILQNITAAGTPPLSRAAPLGAGEAAGGQAIDLRNLGAQRTLVLLNGKRLGVTTTGVQDISTIPAAMVERIEVLKDGASAVYGSDAMAGVVNIITRTNYEGIQGSVYFGQYSEGDGAVEKYDFVMGASNDRGSITIGAEYAKEDDVWMRDRPFSATPLGDRHPTLSWTPVGQYGGFVSNPSQALPNVTYPAPTDTNPDSTVRVVLRPGGDANNPADYINQQLGTVHTSNYVEQMHLRTPLERKSLFVDGSYEITDSIRLRSNMLYSNRISDRQIAGYPYQAASFGTPMSADSYFNPLDEDIGNWWRRPWEVPRTSTSDVTTWRFGAALEGSFQVGERYFDWDVGALYNQNKVIQSSFGNLNLANVQAAVGPSFMNDAGQVQCGTPDDPIAFTACIPWNPFLAYGEAGPGSLDDQALQNFLFQREHSTGETETTIYTANLTGGLFELPAGEMSFAVGVETRKEEGEFIPDALSVSGGSTNLGARPTRGSYTEDSVYGELYVPILMGVTGAQELSLNLSSRYSEFDTFGDTLNSKFGIKWKPIDDLLVRATWAQGFRAPNIANLYGGGSQTFASFTDPCDTVYGASATDTAVRARCAQDIANADTYRQLQQGFVPTETASAQTPLAFFSGAGNPNLEPEESTSTTVGFVWSPGFAEGLSMNVDWWEIEIDNTIVLDTPTQMLDDCYIENIASRCTTFTRDPVTGIVNNMNFGSRNAGYVEVEGFDFGAAYRIDTGYGRFGVDLQNTYTVRNEFKSDDVSEFTTQANSFGGNFRLRSNLNLTWEQGDFGASWAMRYHSAMKEECLDAEAFPGECSDPDYIAANPSQSGPTNRTGSVTFNDVQLRWSAPWNATISVGANNVFDRYGPPMYSAPNSNTNYYGGFDIGRFVYMKYQQRF</sequence>
<evidence type="ECO:0000259" key="12">
    <source>
        <dbReference type="Pfam" id="PF07715"/>
    </source>
</evidence>
<protein>
    <submittedName>
        <fullName evidence="13">TonB-dependent receptor</fullName>
    </submittedName>
</protein>
<evidence type="ECO:0000313" key="13">
    <source>
        <dbReference type="EMBL" id="MDH5822143.1"/>
    </source>
</evidence>
<evidence type="ECO:0000256" key="1">
    <source>
        <dbReference type="ARBA" id="ARBA00004571"/>
    </source>
</evidence>
<evidence type="ECO:0000313" key="14">
    <source>
        <dbReference type="Proteomes" id="UP001156940"/>
    </source>
</evidence>
<keyword evidence="13" id="KW-0675">Receptor</keyword>
<evidence type="ECO:0000256" key="2">
    <source>
        <dbReference type="ARBA" id="ARBA00022448"/>
    </source>
</evidence>
<dbReference type="SUPFAM" id="SSF56935">
    <property type="entry name" value="Porins"/>
    <property type="match status" value="1"/>
</dbReference>
<evidence type="ECO:0000256" key="6">
    <source>
        <dbReference type="ARBA" id="ARBA00023136"/>
    </source>
</evidence>
<dbReference type="InterPro" id="IPR039426">
    <property type="entry name" value="TonB-dep_rcpt-like"/>
</dbReference>
<evidence type="ECO:0000259" key="11">
    <source>
        <dbReference type="Pfam" id="PF00593"/>
    </source>
</evidence>
<keyword evidence="6 8" id="KW-0472">Membrane</keyword>
<comment type="similarity">
    <text evidence="8 9">Belongs to the TonB-dependent receptor family.</text>
</comment>
<proteinExistence type="inferred from homology"/>
<name>A0ABT6J7G8_9GAMM</name>
<evidence type="ECO:0000256" key="8">
    <source>
        <dbReference type="PROSITE-ProRule" id="PRU01360"/>
    </source>
</evidence>
<feature type="domain" description="TonB-dependent receptor-like beta-barrel" evidence="11">
    <location>
        <begin position="346"/>
        <end position="935"/>
    </location>
</feature>
<evidence type="ECO:0000256" key="7">
    <source>
        <dbReference type="ARBA" id="ARBA00023237"/>
    </source>
</evidence>
<organism evidence="13 14">
    <name type="scientific">Luteimonas endophytica</name>
    <dbReference type="NCBI Taxonomy" id="3042023"/>
    <lineage>
        <taxon>Bacteria</taxon>
        <taxon>Pseudomonadati</taxon>
        <taxon>Pseudomonadota</taxon>
        <taxon>Gammaproteobacteria</taxon>
        <taxon>Lysobacterales</taxon>
        <taxon>Lysobacteraceae</taxon>
        <taxon>Luteimonas</taxon>
    </lineage>
</organism>